<dbReference type="EMBL" id="SIHJ01000002">
    <property type="protein sequence ID" value="TWT33659.1"/>
    <property type="molecule type" value="Genomic_DNA"/>
</dbReference>
<organism evidence="1 2">
    <name type="scientific">Posidoniimonas corsicana</name>
    <dbReference type="NCBI Taxonomy" id="1938618"/>
    <lineage>
        <taxon>Bacteria</taxon>
        <taxon>Pseudomonadati</taxon>
        <taxon>Planctomycetota</taxon>
        <taxon>Planctomycetia</taxon>
        <taxon>Pirellulales</taxon>
        <taxon>Lacipirellulaceae</taxon>
        <taxon>Posidoniimonas</taxon>
    </lineage>
</organism>
<protein>
    <recommendedName>
        <fullName evidence="3">Cysteine-rich CPXCG</fullName>
    </recommendedName>
</protein>
<evidence type="ECO:0008006" key="3">
    <source>
        <dbReference type="Google" id="ProtNLM"/>
    </source>
</evidence>
<name>A0A5C5V6X8_9BACT</name>
<evidence type="ECO:0000313" key="2">
    <source>
        <dbReference type="Proteomes" id="UP000316714"/>
    </source>
</evidence>
<comment type="caution">
    <text evidence="1">The sequence shown here is derived from an EMBL/GenBank/DDBJ whole genome shotgun (WGS) entry which is preliminary data.</text>
</comment>
<evidence type="ECO:0000313" key="1">
    <source>
        <dbReference type="EMBL" id="TWT33659.1"/>
    </source>
</evidence>
<sequence length="77" mass="8237">MVREIEATTHSAPPPTTLSPEASYICGECGEEIVIPVDLSAGPSQQYVEDCPVCCRANVISVEVDDDGDARAWAELE</sequence>
<gene>
    <name evidence="1" type="ORF">KOR34_34920</name>
</gene>
<proteinExistence type="predicted"/>
<accession>A0A5C5V6X8</accession>
<dbReference type="Pfam" id="PF14255">
    <property type="entry name" value="Zn_ribbon_21"/>
    <property type="match status" value="1"/>
</dbReference>
<reference evidence="1 2" key="1">
    <citation type="submission" date="2019-02" db="EMBL/GenBank/DDBJ databases">
        <title>Deep-cultivation of Planctomycetes and their phenomic and genomic characterization uncovers novel biology.</title>
        <authorList>
            <person name="Wiegand S."/>
            <person name="Jogler M."/>
            <person name="Boedeker C."/>
            <person name="Pinto D."/>
            <person name="Vollmers J."/>
            <person name="Rivas-Marin E."/>
            <person name="Kohn T."/>
            <person name="Peeters S.H."/>
            <person name="Heuer A."/>
            <person name="Rast P."/>
            <person name="Oberbeckmann S."/>
            <person name="Bunk B."/>
            <person name="Jeske O."/>
            <person name="Meyerdierks A."/>
            <person name="Storesund J.E."/>
            <person name="Kallscheuer N."/>
            <person name="Luecker S."/>
            <person name="Lage O.M."/>
            <person name="Pohl T."/>
            <person name="Merkel B.J."/>
            <person name="Hornburger P."/>
            <person name="Mueller R.-W."/>
            <person name="Bruemmer F."/>
            <person name="Labrenz M."/>
            <person name="Spormann A.M."/>
            <person name="Op Den Camp H."/>
            <person name="Overmann J."/>
            <person name="Amann R."/>
            <person name="Jetten M.S.M."/>
            <person name="Mascher T."/>
            <person name="Medema M.H."/>
            <person name="Devos D.P."/>
            <person name="Kaster A.-K."/>
            <person name="Ovreas L."/>
            <person name="Rohde M."/>
            <person name="Galperin M.Y."/>
            <person name="Jogler C."/>
        </authorList>
    </citation>
    <scope>NUCLEOTIDE SEQUENCE [LARGE SCALE GENOMIC DNA]</scope>
    <source>
        <strain evidence="1 2">KOR34</strain>
    </source>
</reference>
<dbReference type="Proteomes" id="UP000316714">
    <property type="component" value="Unassembled WGS sequence"/>
</dbReference>
<keyword evidence="2" id="KW-1185">Reference proteome</keyword>
<dbReference type="AlphaFoldDB" id="A0A5C5V6X8"/>
<dbReference type="InterPro" id="IPR025990">
    <property type="entry name" value="zinc_ribbon_bacterial"/>
</dbReference>